<proteinExistence type="predicted"/>
<dbReference type="GO" id="GO:0006913">
    <property type="term" value="P:nucleocytoplasmic transport"/>
    <property type="evidence" value="ECO:0007669"/>
    <property type="project" value="TreeGrafter"/>
</dbReference>
<dbReference type="GO" id="GO:0005096">
    <property type="term" value="F:GTPase activator activity"/>
    <property type="evidence" value="ECO:0007669"/>
    <property type="project" value="UniProtKB-KW"/>
</dbReference>
<dbReference type="GO" id="GO:0005829">
    <property type="term" value="C:cytosol"/>
    <property type="evidence" value="ECO:0007669"/>
    <property type="project" value="TreeGrafter"/>
</dbReference>
<dbReference type="SMART" id="SM00368">
    <property type="entry name" value="LRR_RI"/>
    <property type="match status" value="5"/>
</dbReference>
<dbReference type="EMBL" id="JAKKPZ010000007">
    <property type="protein sequence ID" value="KAI1718996.1"/>
    <property type="molecule type" value="Genomic_DNA"/>
</dbReference>
<accession>A0AAD4NC50</accession>
<protein>
    <submittedName>
        <fullName evidence="5">Ran GTPase-activating protein 1</fullName>
    </submittedName>
</protein>
<dbReference type="InterPro" id="IPR001611">
    <property type="entry name" value="Leu-rich_rpt"/>
</dbReference>
<dbReference type="SUPFAM" id="SSF52047">
    <property type="entry name" value="RNI-like"/>
    <property type="match status" value="1"/>
</dbReference>
<keyword evidence="6" id="KW-1185">Reference proteome</keyword>
<dbReference type="InterPro" id="IPR032675">
    <property type="entry name" value="LRR_dom_sf"/>
</dbReference>
<evidence type="ECO:0000256" key="2">
    <source>
        <dbReference type="ARBA" id="ARBA00022614"/>
    </source>
</evidence>
<name>A0AAD4NC50_9BILA</name>
<sequence length="312" mass="34123">MTSREEGDEQLKAELSFALQQLKLNTKEDGEKVAQKIREFDYLETLELRGNTLGVEATVPIADALESRPELRRALWSDLFTGRLKEEIPKTLKLLCDSMSLCGARLVELDLSDNAIGPMAVPGIKDFLASEDACELKVLKLNNCGLGIAGVIIAECLMECHRKSLECGTPLQLKTFIAGRNRLEYKSTVALANAFTQLRSLEEIAMPQNGIKAEGIIALSEAIQHNPKLKSLNLNDNTFAEKGALAMAKALSRVTSLDSVDFGDCLSDVMKNSFLDLGEESDDQGSLSSGEEDNNENVSSDADDEDEWAFVS</sequence>
<dbReference type="InterPro" id="IPR027038">
    <property type="entry name" value="RanGap"/>
</dbReference>
<organism evidence="5 6">
    <name type="scientific">Ditylenchus destructor</name>
    <dbReference type="NCBI Taxonomy" id="166010"/>
    <lineage>
        <taxon>Eukaryota</taxon>
        <taxon>Metazoa</taxon>
        <taxon>Ecdysozoa</taxon>
        <taxon>Nematoda</taxon>
        <taxon>Chromadorea</taxon>
        <taxon>Rhabditida</taxon>
        <taxon>Tylenchina</taxon>
        <taxon>Tylenchomorpha</taxon>
        <taxon>Sphaerularioidea</taxon>
        <taxon>Anguinidae</taxon>
        <taxon>Anguininae</taxon>
        <taxon>Ditylenchus</taxon>
    </lineage>
</organism>
<feature type="region of interest" description="Disordered" evidence="4">
    <location>
        <begin position="278"/>
        <end position="312"/>
    </location>
</feature>
<comment type="caution">
    <text evidence="5">The sequence shown here is derived from an EMBL/GenBank/DDBJ whole genome shotgun (WGS) entry which is preliminary data.</text>
</comment>
<evidence type="ECO:0000313" key="5">
    <source>
        <dbReference type="EMBL" id="KAI1718996.1"/>
    </source>
</evidence>
<dbReference type="Proteomes" id="UP001201812">
    <property type="component" value="Unassembled WGS sequence"/>
</dbReference>
<dbReference type="Gene3D" id="3.80.10.10">
    <property type="entry name" value="Ribonuclease Inhibitor"/>
    <property type="match status" value="1"/>
</dbReference>
<feature type="compositionally biased region" description="Acidic residues" evidence="4">
    <location>
        <begin position="290"/>
        <end position="312"/>
    </location>
</feature>
<dbReference type="PANTHER" id="PTHR24113:SF12">
    <property type="entry name" value="RAN GTPASE-ACTIVATING PROTEIN 1"/>
    <property type="match status" value="1"/>
</dbReference>
<reference evidence="5" key="1">
    <citation type="submission" date="2022-01" db="EMBL/GenBank/DDBJ databases">
        <title>Genome Sequence Resource for Two Populations of Ditylenchus destructor, the Migratory Endoparasitic Phytonematode.</title>
        <authorList>
            <person name="Zhang H."/>
            <person name="Lin R."/>
            <person name="Xie B."/>
        </authorList>
    </citation>
    <scope>NUCLEOTIDE SEQUENCE</scope>
    <source>
        <strain evidence="5">BazhouSP</strain>
    </source>
</reference>
<gene>
    <name evidence="5" type="ORF">DdX_06113</name>
</gene>
<dbReference type="PANTHER" id="PTHR24113">
    <property type="entry name" value="RAN GTPASE-ACTIVATING PROTEIN 1"/>
    <property type="match status" value="1"/>
</dbReference>
<keyword evidence="3" id="KW-0677">Repeat</keyword>
<evidence type="ECO:0000256" key="4">
    <source>
        <dbReference type="SAM" id="MobiDB-lite"/>
    </source>
</evidence>
<evidence type="ECO:0000256" key="3">
    <source>
        <dbReference type="ARBA" id="ARBA00022737"/>
    </source>
</evidence>
<dbReference type="Pfam" id="PF13516">
    <property type="entry name" value="LRR_6"/>
    <property type="match status" value="2"/>
</dbReference>
<dbReference type="GO" id="GO:0048471">
    <property type="term" value="C:perinuclear region of cytoplasm"/>
    <property type="evidence" value="ECO:0007669"/>
    <property type="project" value="TreeGrafter"/>
</dbReference>
<keyword evidence="2" id="KW-0433">Leucine-rich repeat</keyword>
<evidence type="ECO:0000313" key="6">
    <source>
        <dbReference type="Proteomes" id="UP001201812"/>
    </source>
</evidence>
<dbReference type="GO" id="GO:0031267">
    <property type="term" value="F:small GTPase binding"/>
    <property type="evidence" value="ECO:0007669"/>
    <property type="project" value="TreeGrafter"/>
</dbReference>
<evidence type="ECO:0000256" key="1">
    <source>
        <dbReference type="ARBA" id="ARBA00022468"/>
    </source>
</evidence>
<keyword evidence="1" id="KW-0343">GTPase activation</keyword>
<dbReference type="GO" id="GO:0005634">
    <property type="term" value="C:nucleus"/>
    <property type="evidence" value="ECO:0007669"/>
    <property type="project" value="TreeGrafter"/>
</dbReference>
<dbReference type="AlphaFoldDB" id="A0AAD4NC50"/>